<evidence type="ECO:0000256" key="2">
    <source>
        <dbReference type="ARBA" id="ARBA00023002"/>
    </source>
</evidence>
<dbReference type="GO" id="GO:0008442">
    <property type="term" value="F:3-hydroxyisobutyrate dehydrogenase activity"/>
    <property type="evidence" value="ECO:0007669"/>
    <property type="project" value="UniProtKB-EC"/>
</dbReference>
<dbReference type="InterPro" id="IPR029154">
    <property type="entry name" value="HIBADH-like_NADP-bd"/>
</dbReference>
<dbReference type="InterPro" id="IPR036291">
    <property type="entry name" value="NAD(P)-bd_dom_sf"/>
</dbReference>
<dbReference type="Pfam" id="PF14833">
    <property type="entry name" value="NAD_binding_11"/>
    <property type="match status" value="1"/>
</dbReference>
<dbReference type="PROSITE" id="PS00895">
    <property type="entry name" value="3_HYDROXYISOBUT_DH"/>
    <property type="match status" value="1"/>
</dbReference>
<dbReference type="InterPro" id="IPR015815">
    <property type="entry name" value="HIBADH-related"/>
</dbReference>
<dbReference type="HOGENOM" id="CLU_035117_1_0_0"/>
<dbReference type="GO" id="GO:0051287">
    <property type="term" value="F:NAD binding"/>
    <property type="evidence" value="ECO:0007669"/>
    <property type="project" value="InterPro"/>
</dbReference>
<reference evidence="7" key="1">
    <citation type="submission" date="2006-10" db="EMBL/GenBank/DDBJ databases">
        <title>Complete sequence of Solibacter usitatus Ellin6076.</title>
        <authorList>
            <consortium name="US DOE Joint Genome Institute"/>
            <person name="Copeland A."/>
            <person name="Lucas S."/>
            <person name="Lapidus A."/>
            <person name="Barry K."/>
            <person name="Detter J.C."/>
            <person name="Glavina del Rio T."/>
            <person name="Hammon N."/>
            <person name="Israni S."/>
            <person name="Dalin E."/>
            <person name="Tice H."/>
            <person name="Pitluck S."/>
            <person name="Thompson L.S."/>
            <person name="Brettin T."/>
            <person name="Bruce D."/>
            <person name="Han C."/>
            <person name="Tapia R."/>
            <person name="Gilna P."/>
            <person name="Schmutz J."/>
            <person name="Larimer F."/>
            <person name="Land M."/>
            <person name="Hauser L."/>
            <person name="Kyrpides N."/>
            <person name="Mikhailova N."/>
            <person name="Janssen P.H."/>
            <person name="Kuske C.R."/>
            <person name="Richardson P."/>
        </authorList>
    </citation>
    <scope>NUCLEOTIDE SEQUENCE</scope>
    <source>
        <strain evidence="7">Ellin6076</strain>
    </source>
</reference>
<evidence type="ECO:0000256" key="3">
    <source>
        <dbReference type="ARBA" id="ARBA00023027"/>
    </source>
</evidence>
<protein>
    <submittedName>
        <fullName evidence="7">3-hydroxyisobutyrate dehydrogenase</fullName>
        <ecNumber evidence="7">1.1.1.31</ecNumber>
    </submittedName>
</protein>
<dbReference type="InParanoid" id="Q01QM2"/>
<evidence type="ECO:0000313" key="7">
    <source>
        <dbReference type="EMBL" id="ABJ88048.1"/>
    </source>
</evidence>
<dbReference type="PIRSF" id="PIRSF000103">
    <property type="entry name" value="HIBADH"/>
    <property type="match status" value="1"/>
</dbReference>
<dbReference type="eggNOG" id="COG2084">
    <property type="taxonomic scope" value="Bacteria"/>
</dbReference>
<dbReference type="SUPFAM" id="SSF51735">
    <property type="entry name" value="NAD(P)-binding Rossmann-fold domains"/>
    <property type="match status" value="1"/>
</dbReference>
<dbReference type="GO" id="GO:0016054">
    <property type="term" value="P:organic acid catabolic process"/>
    <property type="evidence" value="ECO:0007669"/>
    <property type="project" value="UniProtKB-ARBA"/>
</dbReference>
<dbReference type="GO" id="GO:0050661">
    <property type="term" value="F:NADP binding"/>
    <property type="evidence" value="ECO:0007669"/>
    <property type="project" value="InterPro"/>
</dbReference>
<dbReference type="AlphaFoldDB" id="Q01QM2"/>
<dbReference type="EMBL" id="CP000473">
    <property type="protein sequence ID" value="ABJ88048.1"/>
    <property type="molecule type" value="Genomic_DNA"/>
</dbReference>
<evidence type="ECO:0000259" key="6">
    <source>
        <dbReference type="Pfam" id="PF14833"/>
    </source>
</evidence>
<dbReference type="PANTHER" id="PTHR43060">
    <property type="entry name" value="3-HYDROXYISOBUTYRATE DEHYDROGENASE-LIKE 1, MITOCHONDRIAL-RELATED"/>
    <property type="match status" value="1"/>
</dbReference>
<accession>Q01QM2</accession>
<keyword evidence="3" id="KW-0520">NAD</keyword>
<evidence type="ECO:0000256" key="4">
    <source>
        <dbReference type="PIRSR" id="PIRSR000103-1"/>
    </source>
</evidence>
<dbReference type="KEGG" id="sus:Acid_7137"/>
<evidence type="ECO:0000259" key="5">
    <source>
        <dbReference type="Pfam" id="PF03446"/>
    </source>
</evidence>
<comment type="similarity">
    <text evidence="1">Belongs to the HIBADH-related family.</text>
</comment>
<keyword evidence="2 7" id="KW-0560">Oxidoreductase</keyword>
<organism evidence="7">
    <name type="scientific">Solibacter usitatus (strain Ellin6076)</name>
    <dbReference type="NCBI Taxonomy" id="234267"/>
    <lineage>
        <taxon>Bacteria</taxon>
        <taxon>Pseudomonadati</taxon>
        <taxon>Acidobacteriota</taxon>
        <taxon>Terriglobia</taxon>
        <taxon>Bryobacterales</taxon>
        <taxon>Solibacteraceae</taxon>
        <taxon>Candidatus Solibacter</taxon>
    </lineage>
</organism>
<proteinExistence type="inferred from homology"/>
<dbReference type="SUPFAM" id="SSF48179">
    <property type="entry name" value="6-phosphogluconate dehydrogenase C-terminal domain-like"/>
    <property type="match status" value="1"/>
</dbReference>
<dbReference type="Pfam" id="PF03446">
    <property type="entry name" value="NAD_binding_2"/>
    <property type="match status" value="1"/>
</dbReference>
<dbReference type="InterPro" id="IPR002204">
    <property type="entry name" value="3-OH-isobutyrate_DH-rel_CS"/>
</dbReference>
<dbReference type="Gene3D" id="1.10.1040.10">
    <property type="entry name" value="N-(1-d-carboxylethyl)-l-norvaline Dehydrogenase, domain 2"/>
    <property type="match status" value="1"/>
</dbReference>
<dbReference type="InterPro" id="IPR008927">
    <property type="entry name" value="6-PGluconate_DH-like_C_sf"/>
</dbReference>
<dbReference type="InterPro" id="IPR013328">
    <property type="entry name" value="6PGD_dom2"/>
</dbReference>
<gene>
    <name evidence="7" type="ordered locus">Acid_7137</name>
</gene>
<dbReference type="Gene3D" id="3.40.50.720">
    <property type="entry name" value="NAD(P)-binding Rossmann-like Domain"/>
    <property type="match status" value="1"/>
</dbReference>
<dbReference type="STRING" id="234267.Acid_7137"/>
<evidence type="ECO:0000256" key="1">
    <source>
        <dbReference type="ARBA" id="ARBA00009080"/>
    </source>
</evidence>
<sequence length="298" mass="31396">MANLGFLGLGLMGYPMARNLLRAGHNVAVWSHTSDKARKLADEEKGVFCATPRDVGAGADVVFLCVGDTAMAREVILGGQGLIQGLRAGAVVVDCSTIAVADSREIGAALKAKSVDFLDAPVTGSTPGAESGNLTFMIGGDEAVFSKIRPLLDPMGKKIYFCGGAGMGLQAKLTQNLVLSNILMAFNEGMVLATKGGMDPKLMLEILDNSAAKSGLISYKAPFVFSRNFTTNFSVKWMHKDIGLMLESGKDLGVPLYLTGLTRQLFQTAIAAGHGDEDICSTIKVLESLTGTEVISEK</sequence>
<name>Q01QM2_SOLUE</name>
<feature type="active site" evidence="4">
    <location>
        <position position="172"/>
    </location>
</feature>
<dbReference type="EC" id="1.1.1.31" evidence="7"/>
<feature type="domain" description="6-phosphogluconate dehydrogenase NADP-binding" evidence="5">
    <location>
        <begin position="4"/>
        <end position="163"/>
    </location>
</feature>
<dbReference type="InterPro" id="IPR006115">
    <property type="entry name" value="6PGDH_NADP-bd"/>
</dbReference>
<dbReference type="PANTHER" id="PTHR43060:SF15">
    <property type="entry name" value="3-HYDROXYISOBUTYRATE DEHYDROGENASE-LIKE 1, MITOCHONDRIAL-RELATED"/>
    <property type="match status" value="1"/>
</dbReference>
<feature type="domain" description="3-hydroxyisobutyrate dehydrogenase-like NAD-binding" evidence="6">
    <location>
        <begin position="166"/>
        <end position="286"/>
    </location>
</feature>